<dbReference type="InterPro" id="IPR006214">
    <property type="entry name" value="Bax_inhibitor_1-related"/>
</dbReference>
<comment type="similarity">
    <text evidence="2 6">Belongs to the BI1 family.</text>
</comment>
<comment type="subcellular location">
    <subcellularLocation>
        <location evidence="1">Membrane</location>
        <topology evidence="1">Multi-pass membrane protein</topology>
    </subcellularLocation>
</comment>
<dbReference type="Proteomes" id="UP000051888">
    <property type="component" value="Unassembled WGS sequence"/>
</dbReference>
<dbReference type="RefSeq" id="WP_055739071.1">
    <property type="nucleotide sequence ID" value="NZ_JAAIWL010000037.1"/>
</dbReference>
<dbReference type="EMBL" id="LJJC01000004">
    <property type="protein sequence ID" value="KQL53344.1"/>
    <property type="molecule type" value="Genomic_DNA"/>
</dbReference>
<dbReference type="OrthoDB" id="9793828at2"/>
<dbReference type="STRING" id="157838.AN964_07455"/>
<organism evidence="7 8">
    <name type="scientific">Heyndrickxia shackletonii</name>
    <dbReference type="NCBI Taxonomy" id="157838"/>
    <lineage>
        <taxon>Bacteria</taxon>
        <taxon>Bacillati</taxon>
        <taxon>Bacillota</taxon>
        <taxon>Bacilli</taxon>
        <taxon>Bacillales</taxon>
        <taxon>Bacillaceae</taxon>
        <taxon>Heyndrickxia</taxon>
    </lineage>
</organism>
<dbReference type="GO" id="GO:0005886">
    <property type="term" value="C:plasma membrane"/>
    <property type="evidence" value="ECO:0007669"/>
    <property type="project" value="TreeGrafter"/>
</dbReference>
<accession>A0A0Q3TH49</accession>
<dbReference type="AlphaFoldDB" id="A0A0Q3TH49"/>
<feature type="transmembrane region" description="Helical" evidence="6">
    <location>
        <begin position="41"/>
        <end position="60"/>
    </location>
</feature>
<feature type="transmembrane region" description="Helical" evidence="6">
    <location>
        <begin position="152"/>
        <end position="173"/>
    </location>
</feature>
<evidence type="ECO:0000256" key="5">
    <source>
        <dbReference type="ARBA" id="ARBA00023136"/>
    </source>
</evidence>
<protein>
    <recommendedName>
        <fullName evidence="9">Bax inhibitor-1/YccA family protein</fullName>
    </recommendedName>
</protein>
<feature type="transmembrane region" description="Helical" evidence="6">
    <location>
        <begin position="97"/>
        <end position="116"/>
    </location>
</feature>
<dbReference type="PATRIC" id="fig|157838.3.peg.1639"/>
<evidence type="ECO:0000256" key="2">
    <source>
        <dbReference type="ARBA" id="ARBA00010350"/>
    </source>
</evidence>
<sequence length="214" mass="23618">MYDVYTSVNKRDLMGSVLKAFALSLCLAVIGMLIGTMVPPALFMPLMVVEFIMILSAFLLRKKKSVGYGFLFAFAFISGITTYPIVAHYLATSGAKVVLSAFTATLVIFAVMSFVGTKTKKDLSFLSGILFTALLALVVIGLINIFSPFSSTALFVASIIGTVVFSLYIMFDFNRMKRMEFTEEAVPLLALNLFLDFINLFLELLRLIGFISRD</sequence>
<feature type="transmembrane region" description="Helical" evidence="6">
    <location>
        <begin position="17"/>
        <end position="35"/>
    </location>
</feature>
<keyword evidence="3 6" id="KW-0812">Transmembrane</keyword>
<dbReference type="PANTHER" id="PTHR23291">
    <property type="entry name" value="BAX INHIBITOR-RELATED"/>
    <property type="match status" value="1"/>
</dbReference>
<evidence type="ECO:0008006" key="9">
    <source>
        <dbReference type="Google" id="ProtNLM"/>
    </source>
</evidence>
<evidence type="ECO:0000256" key="1">
    <source>
        <dbReference type="ARBA" id="ARBA00004141"/>
    </source>
</evidence>
<evidence type="ECO:0000256" key="4">
    <source>
        <dbReference type="ARBA" id="ARBA00022989"/>
    </source>
</evidence>
<evidence type="ECO:0000313" key="7">
    <source>
        <dbReference type="EMBL" id="KQL53344.1"/>
    </source>
</evidence>
<feature type="transmembrane region" description="Helical" evidence="6">
    <location>
        <begin position="185"/>
        <end position="211"/>
    </location>
</feature>
<proteinExistence type="inferred from homology"/>
<name>A0A0Q3TH49_9BACI</name>
<dbReference type="Pfam" id="PF01027">
    <property type="entry name" value="Bax1-I"/>
    <property type="match status" value="1"/>
</dbReference>
<dbReference type="CDD" id="cd10432">
    <property type="entry name" value="BI-1-like_bacterial"/>
    <property type="match status" value="1"/>
</dbReference>
<keyword evidence="8" id="KW-1185">Reference proteome</keyword>
<reference evidence="7 8" key="1">
    <citation type="submission" date="2015-09" db="EMBL/GenBank/DDBJ databases">
        <title>Genome sequencing project for genomic taxonomy and phylogenomics of Bacillus-like bacteria.</title>
        <authorList>
            <person name="Liu B."/>
            <person name="Wang J."/>
            <person name="Zhu Y."/>
            <person name="Liu G."/>
            <person name="Chen Q."/>
            <person name="Chen Z."/>
            <person name="Lan J."/>
            <person name="Che J."/>
            <person name="Ge C."/>
            <person name="Shi H."/>
            <person name="Pan Z."/>
            <person name="Liu X."/>
        </authorList>
    </citation>
    <scope>NUCLEOTIDE SEQUENCE [LARGE SCALE GENOMIC DNA]</scope>
    <source>
        <strain evidence="7 8">LMG 18435</strain>
    </source>
</reference>
<gene>
    <name evidence="7" type="ORF">AN964_07455</name>
</gene>
<keyword evidence="4 6" id="KW-1133">Transmembrane helix</keyword>
<dbReference type="PANTHER" id="PTHR23291:SF50">
    <property type="entry name" value="PROTEIN LIFEGUARD 4"/>
    <property type="match status" value="1"/>
</dbReference>
<evidence type="ECO:0000313" key="8">
    <source>
        <dbReference type="Proteomes" id="UP000051888"/>
    </source>
</evidence>
<feature type="transmembrane region" description="Helical" evidence="6">
    <location>
        <begin position="123"/>
        <end position="146"/>
    </location>
</feature>
<comment type="caution">
    <text evidence="7">The sequence shown here is derived from an EMBL/GenBank/DDBJ whole genome shotgun (WGS) entry which is preliminary data.</text>
</comment>
<feature type="transmembrane region" description="Helical" evidence="6">
    <location>
        <begin position="67"/>
        <end position="91"/>
    </location>
</feature>
<evidence type="ECO:0000256" key="6">
    <source>
        <dbReference type="RuleBase" id="RU004379"/>
    </source>
</evidence>
<keyword evidence="5 6" id="KW-0472">Membrane</keyword>
<evidence type="ECO:0000256" key="3">
    <source>
        <dbReference type="ARBA" id="ARBA00022692"/>
    </source>
</evidence>